<dbReference type="InterPro" id="IPR003121">
    <property type="entry name" value="SWIB_MDM2_domain"/>
</dbReference>
<dbReference type="Gene3D" id="3.90.70.200">
    <property type="entry name" value="Plus-3 domain"/>
    <property type="match status" value="1"/>
</dbReference>
<evidence type="ECO:0000259" key="2">
    <source>
        <dbReference type="PROSITE" id="PS50829"/>
    </source>
</evidence>
<dbReference type="SMART" id="SM00444">
    <property type="entry name" value="GYF"/>
    <property type="match status" value="1"/>
</dbReference>
<dbReference type="SUPFAM" id="SSF55277">
    <property type="entry name" value="GYF domain"/>
    <property type="match status" value="1"/>
</dbReference>
<feature type="domain" description="Plus3" evidence="3">
    <location>
        <begin position="162"/>
        <end position="291"/>
    </location>
</feature>
<feature type="region of interest" description="Disordered" evidence="1">
    <location>
        <begin position="354"/>
        <end position="379"/>
    </location>
</feature>
<dbReference type="STRING" id="3983.A0A2C9U476"/>
<feature type="region of interest" description="Disordered" evidence="1">
    <location>
        <begin position="409"/>
        <end position="531"/>
    </location>
</feature>
<dbReference type="InterPro" id="IPR058668">
    <property type="entry name" value="NERD_dom"/>
</dbReference>
<dbReference type="PROSITE" id="PS50829">
    <property type="entry name" value="GYF"/>
    <property type="match status" value="1"/>
</dbReference>
<feature type="domain" description="GYF" evidence="2">
    <location>
        <begin position="562"/>
        <end position="616"/>
    </location>
</feature>
<dbReference type="Pfam" id="PF03126">
    <property type="entry name" value="Plus-3"/>
    <property type="match status" value="1"/>
</dbReference>
<dbReference type="EMBL" id="CM004403">
    <property type="protein sequence ID" value="OAY24516.1"/>
    <property type="molecule type" value="Genomic_DNA"/>
</dbReference>
<dbReference type="InterPro" id="IPR035445">
    <property type="entry name" value="GYF-like_dom_sf"/>
</dbReference>
<dbReference type="SUPFAM" id="SSF159042">
    <property type="entry name" value="Plus3-like"/>
    <property type="match status" value="1"/>
</dbReference>
<dbReference type="AlphaFoldDB" id="A0A2C9U476"/>
<feature type="compositionally biased region" description="Basic and acidic residues" evidence="1">
    <location>
        <begin position="470"/>
        <end position="485"/>
    </location>
</feature>
<feature type="compositionally biased region" description="Basic and acidic residues" evidence="1">
    <location>
        <begin position="417"/>
        <end position="433"/>
    </location>
</feature>
<organism evidence="5 6">
    <name type="scientific">Manihot esculenta</name>
    <name type="common">Cassava</name>
    <name type="synonym">Jatropha manihot</name>
    <dbReference type="NCBI Taxonomy" id="3983"/>
    <lineage>
        <taxon>Eukaryota</taxon>
        <taxon>Viridiplantae</taxon>
        <taxon>Streptophyta</taxon>
        <taxon>Embryophyta</taxon>
        <taxon>Tracheophyta</taxon>
        <taxon>Spermatophyta</taxon>
        <taxon>Magnoliopsida</taxon>
        <taxon>eudicotyledons</taxon>
        <taxon>Gunneridae</taxon>
        <taxon>Pentapetalae</taxon>
        <taxon>rosids</taxon>
        <taxon>fabids</taxon>
        <taxon>Malpighiales</taxon>
        <taxon>Euphorbiaceae</taxon>
        <taxon>Crotonoideae</taxon>
        <taxon>Manihoteae</taxon>
        <taxon>Manihot</taxon>
    </lineage>
</organism>
<dbReference type="InterPro" id="IPR004343">
    <property type="entry name" value="Plus-3_dom"/>
</dbReference>
<dbReference type="Gene3D" id="3.30.1490.40">
    <property type="match status" value="1"/>
</dbReference>
<dbReference type="InterPro" id="IPR045894">
    <property type="entry name" value="At5g08430-like"/>
</dbReference>
<keyword evidence="6" id="KW-1185">Reference proteome</keyword>
<proteinExistence type="predicted"/>
<dbReference type="PANTHER" id="PTHR46851">
    <property type="entry name" value="OS01G0884500 PROTEIN"/>
    <property type="match status" value="1"/>
</dbReference>
<evidence type="ECO:0008006" key="7">
    <source>
        <dbReference type="Google" id="ProtNLM"/>
    </source>
</evidence>
<name>A0A2C9U476_MANES</name>
<sequence>MAESEPFFWMEEHAGQLYGPVGTKRKARTRKMEFVGWGSRPLIEFLESIGKDTSNQISQYDVTAIINKYVNDHNLHHPTKKKRILCDERLLTLFGRKTVARIKIYEMLGSHFAENQVDSDDDFLYSSEEEDSACERQKKLTSERKTYSKKKVLEAPKSCFAAIIPDNIKLVYLKRSLVQDLLKEPEAFEGKIVGSFVRIKSDPNDYLQKNSHMLVQVTGLKKVSESNDKGAEVVLQVSNFMKDVRISMLSDDNFSEAECEDLHQRIKDGLLKRPTVVELEEKVHVLHQDITNHWLLGELALLQKLIDRANEKGWRKELFEYLERRQLLQSPDEKSRLLREVPKIIADEIEVETTSQDCPANMEEGNHVPSEPVSNEGAEIHIRDIVAKSTPSAWISFDMDSTAGNKAAFATSKQNKRMNEQKQPTEVDHESNGKMEPTNAQEPPQDEQKQPTEVDRESSGKTQPMNAQERPQDEQKQPTEIDRGSNAKMQPMHAQERPQVLVADERKQPTESDHESNAKMQPMNAAQRPQGVTVIEVIDLSSDEEDEDSGGEAQILDDDEESCIWYYEDPQGDIQGPFPISSLKRWYDADYFPPDFKIWQEGQSQREGVLLTDVLRETYPH</sequence>
<comment type="caution">
    <text evidence="5">The sequence shown here is derived from an EMBL/GenBank/DDBJ whole genome shotgun (WGS) entry which is preliminary data.</text>
</comment>
<dbReference type="Pfam" id="PF25980">
    <property type="entry name" value="NERD_plant"/>
    <property type="match status" value="1"/>
</dbReference>
<gene>
    <name evidence="5" type="ORF">MANES_17G021800v8</name>
</gene>
<accession>A0A2C9U476</accession>
<evidence type="ECO:0000259" key="4">
    <source>
        <dbReference type="PROSITE" id="PS51925"/>
    </source>
</evidence>
<reference evidence="6" key="1">
    <citation type="journal article" date="2016" name="Nat. Biotechnol.">
        <title>Sequencing wild and cultivated cassava and related species reveals extensive interspecific hybridization and genetic diversity.</title>
        <authorList>
            <person name="Bredeson J.V."/>
            <person name="Lyons J.B."/>
            <person name="Prochnik S.E."/>
            <person name="Wu G.A."/>
            <person name="Ha C.M."/>
            <person name="Edsinger-Gonzales E."/>
            <person name="Grimwood J."/>
            <person name="Schmutz J."/>
            <person name="Rabbi I.Y."/>
            <person name="Egesi C."/>
            <person name="Nauluvula P."/>
            <person name="Lebot V."/>
            <person name="Ndunguru J."/>
            <person name="Mkamilo G."/>
            <person name="Bart R.S."/>
            <person name="Setter T.L."/>
            <person name="Gleadow R.M."/>
            <person name="Kulakow P."/>
            <person name="Ferguson M.E."/>
            <person name="Rounsley S."/>
            <person name="Rokhsar D.S."/>
        </authorList>
    </citation>
    <scope>NUCLEOTIDE SEQUENCE [LARGE SCALE GENOMIC DNA]</scope>
    <source>
        <strain evidence="6">cv. AM560-2</strain>
    </source>
</reference>
<dbReference type="PROSITE" id="PS51360">
    <property type="entry name" value="PLUS3"/>
    <property type="match status" value="1"/>
</dbReference>
<evidence type="ECO:0000313" key="5">
    <source>
        <dbReference type="EMBL" id="OAY24516.1"/>
    </source>
</evidence>
<dbReference type="Pfam" id="PF02201">
    <property type="entry name" value="SWIB"/>
    <property type="match status" value="1"/>
</dbReference>
<protein>
    <recommendedName>
        <fullName evidence="7">GYF domain-containing protein</fullName>
    </recommendedName>
</protein>
<dbReference type="InterPro" id="IPR003169">
    <property type="entry name" value="GYF"/>
</dbReference>
<evidence type="ECO:0000256" key="1">
    <source>
        <dbReference type="SAM" id="MobiDB-lite"/>
    </source>
</evidence>
<feature type="domain" description="DM2" evidence="4">
    <location>
        <begin position="31"/>
        <end position="114"/>
    </location>
</feature>
<dbReference type="CDD" id="cd10567">
    <property type="entry name" value="SWIB-MDM2_like"/>
    <property type="match status" value="1"/>
</dbReference>
<feature type="compositionally biased region" description="Basic and acidic residues" evidence="1">
    <location>
        <begin position="503"/>
        <end position="517"/>
    </location>
</feature>
<feature type="compositionally biased region" description="Basic and acidic residues" evidence="1">
    <location>
        <begin position="446"/>
        <end position="459"/>
    </location>
</feature>
<dbReference type="InterPro" id="IPR036128">
    <property type="entry name" value="Plus3-like_sf"/>
</dbReference>
<dbReference type="Pfam" id="PF02213">
    <property type="entry name" value="GYF"/>
    <property type="match status" value="1"/>
</dbReference>
<dbReference type="GO" id="GO:0003677">
    <property type="term" value="F:DNA binding"/>
    <property type="evidence" value="ECO:0007669"/>
    <property type="project" value="InterPro"/>
</dbReference>
<dbReference type="InterPro" id="IPR036885">
    <property type="entry name" value="SWIB_MDM2_dom_sf"/>
</dbReference>
<dbReference type="SUPFAM" id="SSF47592">
    <property type="entry name" value="SWIB/MDM2 domain"/>
    <property type="match status" value="1"/>
</dbReference>
<dbReference type="PANTHER" id="PTHR46851:SF11">
    <property type="entry name" value="GYF DOMAIN-CONTAINING PROTEIN"/>
    <property type="match status" value="1"/>
</dbReference>
<dbReference type="Gramene" id="Manes.17G021800.1.v8.1">
    <property type="protein sequence ID" value="Manes.17G021800.1.v8.1.CDS"/>
    <property type="gene ID" value="Manes.17G021800.v8.1"/>
</dbReference>
<dbReference type="PROSITE" id="PS51925">
    <property type="entry name" value="SWIB_MDM2"/>
    <property type="match status" value="1"/>
</dbReference>
<evidence type="ECO:0000313" key="6">
    <source>
        <dbReference type="Proteomes" id="UP000091857"/>
    </source>
</evidence>
<dbReference type="SMART" id="SM00719">
    <property type="entry name" value="Plus3"/>
    <property type="match status" value="1"/>
</dbReference>
<dbReference type="Gene3D" id="1.10.245.10">
    <property type="entry name" value="SWIB/MDM2 domain"/>
    <property type="match status" value="1"/>
</dbReference>
<dbReference type="Proteomes" id="UP000091857">
    <property type="component" value="Chromosome 17"/>
</dbReference>
<dbReference type="OrthoDB" id="6415790at2759"/>
<evidence type="ECO:0000259" key="3">
    <source>
        <dbReference type="PROSITE" id="PS51360"/>
    </source>
</evidence>